<reference evidence="2" key="1">
    <citation type="journal article" date="2023" name="Front. Plant Sci.">
        <title>Chromosomal-level genome assembly of Melastoma candidum provides insights into trichome evolution.</title>
        <authorList>
            <person name="Zhong Y."/>
            <person name="Wu W."/>
            <person name="Sun C."/>
            <person name="Zou P."/>
            <person name="Liu Y."/>
            <person name="Dai S."/>
            <person name="Zhou R."/>
        </authorList>
    </citation>
    <scope>NUCLEOTIDE SEQUENCE [LARGE SCALE GENOMIC DNA]</scope>
</reference>
<gene>
    <name evidence="1" type="ORF">MLD38_007536</name>
</gene>
<sequence length="153" mass="17299">MALHGSIKIDLWIKAPADQFHNVFSARPHHISNASPEKIQACELHEGDWGNSGSVINWNYVHDGESKVAKEIIEEINDEKNFTKFRVIDGDLMKQYKDFTLLVQATPKDGGSLVHWSLDYEKLNEDVPEPYTLLEFCAHVTKDISTHLVAQAA</sequence>
<comment type="caution">
    <text evidence="1">The sequence shown here is derived from an EMBL/GenBank/DDBJ whole genome shotgun (WGS) entry which is preliminary data.</text>
</comment>
<protein>
    <submittedName>
        <fullName evidence="1">Uncharacterized protein</fullName>
    </submittedName>
</protein>
<keyword evidence="2" id="KW-1185">Reference proteome</keyword>
<name>A0ACB9RSP3_9MYRT</name>
<accession>A0ACB9RSP3</accession>
<dbReference type="Proteomes" id="UP001057402">
    <property type="component" value="Chromosome 3"/>
</dbReference>
<proteinExistence type="predicted"/>
<evidence type="ECO:0000313" key="2">
    <source>
        <dbReference type="Proteomes" id="UP001057402"/>
    </source>
</evidence>
<evidence type="ECO:0000313" key="1">
    <source>
        <dbReference type="EMBL" id="KAI4381467.1"/>
    </source>
</evidence>
<organism evidence="1 2">
    <name type="scientific">Melastoma candidum</name>
    <dbReference type="NCBI Taxonomy" id="119954"/>
    <lineage>
        <taxon>Eukaryota</taxon>
        <taxon>Viridiplantae</taxon>
        <taxon>Streptophyta</taxon>
        <taxon>Embryophyta</taxon>
        <taxon>Tracheophyta</taxon>
        <taxon>Spermatophyta</taxon>
        <taxon>Magnoliopsida</taxon>
        <taxon>eudicotyledons</taxon>
        <taxon>Gunneridae</taxon>
        <taxon>Pentapetalae</taxon>
        <taxon>rosids</taxon>
        <taxon>malvids</taxon>
        <taxon>Myrtales</taxon>
        <taxon>Melastomataceae</taxon>
        <taxon>Melastomatoideae</taxon>
        <taxon>Melastomateae</taxon>
        <taxon>Melastoma</taxon>
    </lineage>
</organism>
<dbReference type="EMBL" id="CM042882">
    <property type="protein sequence ID" value="KAI4381467.1"/>
    <property type="molecule type" value="Genomic_DNA"/>
</dbReference>